<gene>
    <name evidence="1" type="ORF">AZF04_02860</name>
</gene>
<dbReference type="GO" id="GO:0005737">
    <property type="term" value="C:cytoplasm"/>
    <property type="evidence" value="ECO:0007669"/>
    <property type="project" value="TreeGrafter"/>
</dbReference>
<dbReference type="Proteomes" id="UP000075806">
    <property type="component" value="Unassembled WGS sequence"/>
</dbReference>
<sequence length="181" mass="20654">MDQNIYIIRHCEAEGQSPESTLTEDGFNQANDLADFLSDVEVDRVISSPFLRALQTIQPFATNKNIEIEVDHRLSERILSSMHFSDWMDKLEATFNHMDLTYKGGESSNDAKKRMINVIHDIVTSQSKNSVIVAHGGVISLLLHHYDQDFGFKEWKGLSNPDVYVLRLSSISSNIKRIWID</sequence>
<proteinExistence type="predicted"/>
<dbReference type="SMART" id="SM00855">
    <property type="entry name" value="PGAM"/>
    <property type="match status" value="1"/>
</dbReference>
<dbReference type="AlphaFoldDB" id="A0A161PMJ6"/>
<dbReference type="OrthoDB" id="512570at2"/>
<dbReference type="EMBL" id="LTAO01000001">
    <property type="protein sequence ID" value="KYG35293.1"/>
    <property type="molecule type" value="Genomic_DNA"/>
</dbReference>
<dbReference type="PANTHER" id="PTHR48100:SF1">
    <property type="entry name" value="HISTIDINE PHOSPHATASE FAMILY PROTEIN-RELATED"/>
    <property type="match status" value="1"/>
</dbReference>
<dbReference type="InterPro" id="IPR050275">
    <property type="entry name" value="PGM_Phosphatase"/>
</dbReference>
<dbReference type="GO" id="GO:0016791">
    <property type="term" value="F:phosphatase activity"/>
    <property type="evidence" value="ECO:0007669"/>
    <property type="project" value="TreeGrafter"/>
</dbReference>
<comment type="caution">
    <text evidence="1">The sequence shown here is derived from an EMBL/GenBank/DDBJ whole genome shotgun (WGS) entry which is preliminary data.</text>
</comment>
<name>A0A161PMJ6_9BACI</name>
<dbReference type="CDD" id="cd07067">
    <property type="entry name" value="HP_PGM_like"/>
    <property type="match status" value="1"/>
</dbReference>
<dbReference type="PANTHER" id="PTHR48100">
    <property type="entry name" value="BROAD-SPECIFICITY PHOSPHATASE YOR283W-RELATED"/>
    <property type="match status" value="1"/>
</dbReference>
<dbReference type="STRING" id="519424.AZF04_02860"/>
<dbReference type="InterPro" id="IPR013078">
    <property type="entry name" value="His_Pase_superF_clade-1"/>
</dbReference>
<protein>
    <submittedName>
        <fullName evidence="1">Phosphoglycerate mutase</fullName>
    </submittedName>
</protein>
<organism evidence="1 2">
    <name type="scientific">Alkalihalobacillus trypoxylicola</name>
    <dbReference type="NCBI Taxonomy" id="519424"/>
    <lineage>
        <taxon>Bacteria</taxon>
        <taxon>Bacillati</taxon>
        <taxon>Bacillota</taxon>
        <taxon>Bacilli</taxon>
        <taxon>Bacillales</taxon>
        <taxon>Bacillaceae</taxon>
        <taxon>Alkalihalobacillus</taxon>
    </lineage>
</organism>
<dbReference type="InterPro" id="IPR029033">
    <property type="entry name" value="His_PPase_superfam"/>
</dbReference>
<dbReference type="Gene3D" id="3.40.50.1240">
    <property type="entry name" value="Phosphoglycerate mutase-like"/>
    <property type="match status" value="1"/>
</dbReference>
<dbReference type="RefSeq" id="WP_061947455.1">
    <property type="nucleotide sequence ID" value="NZ_LTAO01000001.1"/>
</dbReference>
<accession>A0A161PMJ6</accession>
<evidence type="ECO:0000313" key="1">
    <source>
        <dbReference type="EMBL" id="KYG35293.1"/>
    </source>
</evidence>
<dbReference type="Pfam" id="PF00300">
    <property type="entry name" value="His_Phos_1"/>
    <property type="match status" value="1"/>
</dbReference>
<evidence type="ECO:0000313" key="2">
    <source>
        <dbReference type="Proteomes" id="UP000075806"/>
    </source>
</evidence>
<keyword evidence="2" id="KW-1185">Reference proteome</keyword>
<dbReference type="SUPFAM" id="SSF53254">
    <property type="entry name" value="Phosphoglycerate mutase-like"/>
    <property type="match status" value="1"/>
</dbReference>
<reference evidence="1" key="1">
    <citation type="submission" date="2016-02" db="EMBL/GenBank/DDBJ databases">
        <title>Genome sequence of Bacillus trypoxylicola KCTC 13244(T).</title>
        <authorList>
            <person name="Jeong H."/>
            <person name="Park S.-H."/>
            <person name="Choi S.-K."/>
        </authorList>
    </citation>
    <scope>NUCLEOTIDE SEQUENCE [LARGE SCALE GENOMIC DNA]</scope>
    <source>
        <strain evidence="1">KCTC 13244</strain>
    </source>
</reference>